<dbReference type="GO" id="GO:0003676">
    <property type="term" value="F:nucleic acid binding"/>
    <property type="evidence" value="ECO:0007669"/>
    <property type="project" value="InterPro"/>
</dbReference>
<reference evidence="9" key="1">
    <citation type="submission" date="2018-06" db="EMBL/GenBank/DDBJ databases">
        <authorList>
            <person name="Zhirakovskaya E."/>
        </authorList>
    </citation>
    <scope>NUCLEOTIDE SEQUENCE</scope>
</reference>
<dbReference type="SUPFAM" id="SSF53335">
    <property type="entry name" value="S-adenosyl-L-methionine-dependent methyltransferases"/>
    <property type="match status" value="1"/>
</dbReference>
<evidence type="ECO:0000313" key="9">
    <source>
        <dbReference type="EMBL" id="VAW43493.1"/>
    </source>
</evidence>
<dbReference type="PANTHER" id="PTHR33841:SF1">
    <property type="entry name" value="DNA METHYLTRANSFERASE A"/>
    <property type="match status" value="1"/>
</dbReference>
<evidence type="ECO:0000259" key="7">
    <source>
        <dbReference type="Pfam" id="PF18135"/>
    </source>
</evidence>
<dbReference type="EC" id="2.1.1.72" evidence="1"/>
<dbReference type="GO" id="GO:0004386">
    <property type="term" value="F:helicase activity"/>
    <property type="evidence" value="ECO:0007669"/>
    <property type="project" value="UniProtKB-KW"/>
</dbReference>
<feature type="domain" description="Type ISP restriction-modification enzyme coupler" evidence="8">
    <location>
        <begin position="155"/>
        <end position="277"/>
    </location>
</feature>
<organism evidence="9">
    <name type="scientific">hydrothermal vent metagenome</name>
    <dbReference type="NCBI Taxonomy" id="652676"/>
    <lineage>
        <taxon>unclassified sequences</taxon>
        <taxon>metagenomes</taxon>
        <taxon>ecological metagenomes</taxon>
    </lineage>
</organism>
<proteinExistence type="predicted"/>
<gene>
    <name evidence="9" type="ORF">MNBD_CHLOROFLEXI01-1491</name>
</gene>
<keyword evidence="2" id="KW-0489">Methyltransferase</keyword>
<dbReference type="PANTHER" id="PTHR33841">
    <property type="entry name" value="DNA METHYLTRANSFERASE YEEA-RELATED"/>
    <property type="match status" value="1"/>
</dbReference>
<dbReference type="PROSITE" id="PS00092">
    <property type="entry name" value="N6_MTASE"/>
    <property type="match status" value="1"/>
</dbReference>
<name>A0A3B0VTM3_9ZZZZ</name>
<keyword evidence="9" id="KW-0347">Helicase</keyword>
<protein>
    <recommendedName>
        <fullName evidence="1">site-specific DNA-methyltransferase (adenine-specific)</fullName>
        <ecNumber evidence="1">2.1.1.72</ecNumber>
    </recommendedName>
</protein>
<evidence type="ECO:0000256" key="2">
    <source>
        <dbReference type="ARBA" id="ARBA00022603"/>
    </source>
</evidence>
<evidence type="ECO:0000259" key="8">
    <source>
        <dbReference type="Pfam" id="PF22240"/>
    </source>
</evidence>
<keyword evidence="9" id="KW-0067">ATP-binding</keyword>
<sequence>MSIQLIQQYHAQVEKIIRYGDSRKETAVRKPFQDLLEHYARQRNLEMIAELEYRTRKGKLVFPDGTLKDALRQDWGYWEAKDEDDDLNVEIENKFAVGYPCNNILFEDTQTAVLYQACEEVGRVNFGDAENLDKLLTQFVSYESREVREFREAIENFTRDIPDLGEALRDLIREQYEQNASFQKAAKDFLELCQEAINPSMVMADVREMLVQHVLTEDIFITVFDEPQFHRENIIAHELGEVVGTFYKGKMRRQIDGRIAGYTRVIKSRAAQIYNHQEKQKFLKVLYENFYKAYNPKAADRLGIVYTPNKIVRFMIEAADHLCFQHFGKTLGDEGVHILDPATGTGTFITELIEYLPPQQLAHKYKHELHCNEVAILPYYIANLNIEYTYKQKMGAYEPFENIVFVDTLDNMGFKTGYVRQLGLFGLTDANSERIERQNKRDISVIIGNPPYNANQKNENENNKNREYPAIDKRIKATYVKQSNAQKTKVYDMYARFYRWASDRILKDGIVAFITNNSFVNALTFDGFRKIVAEEFSEIWILDLGGNLRRQEKGNVFGIKVGVAIAFLVRNANHEGRCKIYYHEPELNQASEKLKFLSSTPFNQIKFRTLKPDANHNWLGIEENDWGELLQLADRDAKQAYLSSQNMIFKLFSNGVNTARDEWVYDFDKLRLLKKMMFFGKAYNNEVSRYVVEGKSSDIDNFLTYDKLKWSENLKRNLARERRLRIGEDRIISSFYRPYVKKFLYVDDLVIDRLGQIDAIFPLKQHRLNQAIYFNDRGFRSSFSVLVSDAVADFHFCATSDGFQCVPLYRYDKQGNRIDNITDWALKQFRARYVETQVTVTSEVTVTLTKRDIFHYVYAVLHHPAYREKYRLNLKREFPRIPFYDDFWQWAAWGEQLMNLHLNYETITPHPLIRSDLDPETTRKAYKARLKADKENGVIHLDTLTTLADVPAAAWEYKLGNRSAIEWVLDRYKERKPRDPTIREKFNTYRFVDYKEDVIGLIGKVTAVSVATQQIINQMPK</sequence>
<dbReference type="Pfam" id="PF07669">
    <property type="entry name" value="Eco57I"/>
    <property type="match status" value="1"/>
</dbReference>
<keyword evidence="4" id="KW-0949">S-adenosyl-L-methionine</keyword>
<keyword evidence="3" id="KW-0808">Transferase</keyword>
<evidence type="ECO:0000256" key="3">
    <source>
        <dbReference type="ARBA" id="ARBA00022679"/>
    </source>
</evidence>
<dbReference type="InterPro" id="IPR050953">
    <property type="entry name" value="N4_N6_ade-DNA_methylase"/>
</dbReference>
<evidence type="ECO:0000259" key="6">
    <source>
        <dbReference type="Pfam" id="PF07669"/>
    </source>
</evidence>
<evidence type="ECO:0000256" key="1">
    <source>
        <dbReference type="ARBA" id="ARBA00011900"/>
    </source>
</evidence>
<dbReference type="Gene3D" id="3.40.50.150">
    <property type="entry name" value="Vaccinia Virus protein VP39"/>
    <property type="match status" value="1"/>
</dbReference>
<keyword evidence="9" id="KW-0378">Hydrolase</keyword>
<evidence type="ECO:0000256" key="5">
    <source>
        <dbReference type="ARBA" id="ARBA00047942"/>
    </source>
</evidence>
<comment type="catalytic activity">
    <reaction evidence="5">
        <text>a 2'-deoxyadenosine in DNA + S-adenosyl-L-methionine = an N(6)-methyl-2'-deoxyadenosine in DNA + S-adenosyl-L-homocysteine + H(+)</text>
        <dbReference type="Rhea" id="RHEA:15197"/>
        <dbReference type="Rhea" id="RHEA-COMP:12418"/>
        <dbReference type="Rhea" id="RHEA-COMP:12419"/>
        <dbReference type="ChEBI" id="CHEBI:15378"/>
        <dbReference type="ChEBI" id="CHEBI:57856"/>
        <dbReference type="ChEBI" id="CHEBI:59789"/>
        <dbReference type="ChEBI" id="CHEBI:90615"/>
        <dbReference type="ChEBI" id="CHEBI:90616"/>
        <dbReference type="EC" id="2.1.1.72"/>
    </reaction>
</comment>
<dbReference type="AlphaFoldDB" id="A0A3B0VTM3"/>
<dbReference type="GO" id="GO:0032259">
    <property type="term" value="P:methylation"/>
    <property type="evidence" value="ECO:0007669"/>
    <property type="project" value="UniProtKB-KW"/>
</dbReference>
<dbReference type="InterPro" id="IPR029063">
    <property type="entry name" value="SAM-dependent_MTases_sf"/>
</dbReference>
<dbReference type="PRINTS" id="PR00507">
    <property type="entry name" value="N12N6MTFRASE"/>
</dbReference>
<dbReference type="InterPro" id="IPR011639">
    <property type="entry name" value="MethylTrfase_TaqI-like_dom"/>
</dbReference>
<evidence type="ECO:0000256" key="4">
    <source>
        <dbReference type="ARBA" id="ARBA00022691"/>
    </source>
</evidence>
<dbReference type="InterPro" id="IPR053980">
    <property type="entry name" value="ISP_coupler"/>
</dbReference>
<dbReference type="Pfam" id="PF22240">
    <property type="entry name" value="ISP_coupler"/>
    <property type="match status" value="1"/>
</dbReference>
<dbReference type="EMBL" id="UOEU01001094">
    <property type="protein sequence ID" value="VAW43493.1"/>
    <property type="molecule type" value="Genomic_DNA"/>
</dbReference>
<dbReference type="InterPro" id="IPR041635">
    <property type="entry name" value="Type_ISP_LLaBIII_C"/>
</dbReference>
<keyword evidence="9" id="KW-0547">Nucleotide-binding</keyword>
<dbReference type="GO" id="GO:0009007">
    <property type="term" value="F:site-specific DNA-methyltransferase (adenine-specific) activity"/>
    <property type="evidence" value="ECO:0007669"/>
    <property type="project" value="UniProtKB-EC"/>
</dbReference>
<dbReference type="GO" id="GO:0006304">
    <property type="term" value="P:DNA modification"/>
    <property type="evidence" value="ECO:0007669"/>
    <property type="project" value="InterPro"/>
</dbReference>
<dbReference type="InterPro" id="IPR002052">
    <property type="entry name" value="DNA_methylase_N6_adenine_CS"/>
</dbReference>
<accession>A0A3B0VTM3</accession>
<feature type="domain" description="Type ISP restriction-modification enzyme LLaBIII C-terminal specificity" evidence="7">
    <location>
        <begin position="648"/>
        <end position="999"/>
    </location>
</feature>
<dbReference type="Pfam" id="PF18135">
    <property type="entry name" value="Type_ISP_C"/>
    <property type="match status" value="1"/>
</dbReference>
<feature type="domain" description="Type II methyltransferase M.TaqI-like" evidence="6">
    <location>
        <begin position="436"/>
        <end position="545"/>
    </location>
</feature>